<dbReference type="EMBL" id="CM045760">
    <property type="protein sequence ID" value="KAI8025869.1"/>
    <property type="molecule type" value="Genomic_DNA"/>
</dbReference>
<gene>
    <name evidence="1" type="ORF">LOK49_LG02G02488</name>
</gene>
<protein>
    <submittedName>
        <fullName evidence="1">SEC1 family transport protein SLY1</fullName>
    </submittedName>
</protein>
<name>A0ACC0IMX6_9ERIC</name>
<sequence length="126" mass="14874">MLKLNQPVNSSGTANEEVYMILIYYKFCQDILSLLIYVKDLRKHGVTLYFLIDKDRKPVHDVPTIYFVQSTYLNVQRIVYQSLYDFFYLNFSYSIPHLSLKISNRGLSIPTPSIEFPRYTNSTWSL</sequence>
<dbReference type="Proteomes" id="UP001060215">
    <property type="component" value="Chromosome 3"/>
</dbReference>
<comment type="caution">
    <text evidence="1">The sequence shown here is derived from an EMBL/GenBank/DDBJ whole genome shotgun (WGS) entry which is preliminary data.</text>
</comment>
<keyword evidence="2" id="KW-1185">Reference proteome</keyword>
<evidence type="ECO:0000313" key="1">
    <source>
        <dbReference type="EMBL" id="KAI8025869.1"/>
    </source>
</evidence>
<proteinExistence type="predicted"/>
<reference evidence="1 2" key="1">
    <citation type="journal article" date="2022" name="Plant J.">
        <title>Chromosome-level genome of Camellia lanceoleosa provides a valuable resource for understanding genome evolution and self-incompatibility.</title>
        <authorList>
            <person name="Gong W."/>
            <person name="Xiao S."/>
            <person name="Wang L."/>
            <person name="Liao Z."/>
            <person name="Chang Y."/>
            <person name="Mo W."/>
            <person name="Hu G."/>
            <person name="Li W."/>
            <person name="Zhao G."/>
            <person name="Zhu H."/>
            <person name="Hu X."/>
            <person name="Ji K."/>
            <person name="Xiang X."/>
            <person name="Song Q."/>
            <person name="Yuan D."/>
            <person name="Jin S."/>
            <person name="Zhang L."/>
        </authorList>
    </citation>
    <scope>NUCLEOTIDE SEQUENCE [LARGE SCALE GENOMIC DNA]</scope>
    <source>
        <strain evidence="1">SQ_2022a</strain>
    </source>
</reference>
<accession>A0ACC0IMX6</accession>
<organism evidence="1 2">
    <name type="scientific">Camellia lanceoleosa</name>
    <dbReference type="NCBI Taxonomy" id="1840588"/>
    <lineage>
        <taxon>Eukaryota</taxon>
        <taxon>Viridiplantae</taxon>
        <taxon>Streptophyta</taxon>
        <taxon>Embryophyta</taxon>
        <taxon>Tracheophyta</taxon>
        <taxon>Spermatophyta</taxon>
        <taxon>Magnoliopsida</taxon>
        <taxon>eudicotyledons</taxon>
        <taxon>Gunneridae</taxon>
        <taxon>Pentapetalae</taxon>
        <taxon>asterids</taxon>
        <taxon>Ericales</taxon>
        <taxon>Theaceae</taxon>
        <taxon>Camellia</taxon>
    </lineage>
</organism>
<evidence type="ECO:0000313" key="2">
    <source>
        <dbReference type="Proteomes" id="UP001060215"/>
    </source>
</evidence>